<dbReference type="Proteomes" id="UP000184536">
    <property type="component" value="Unassembled WGS sequence"/>
</dbReference>
<keyword evidence="3 6" id="KW-0812">Transmembrane</keyword>
<organism evidence="8 9">
    <name type="scientific">Geosporobacter subterraneus DSM 17957</name>
    <dbReference type="NCBI Taxonomy" id="1121919"/>
    <lineage>
        <taxon>Bacteria</taxon>
        <taxon>Bacillati</taxon>
        <taxon>Bacillota</taxon>
        <taxon>Clostridia</taxon>
        <taxon>Peptostreptococcales</taxon>
        <taxon>Thermotaleaceae</taxon>
        <taxon>Geosporobacter</taxon>
    </lineage>
</organism>
<dbReference type="PANTHER" id="PTHR30287">
    <property type="entry name" value="MEMBRANE COMPONENT OF PREDICTED ABC SUPERFAMILY METABOLITE UPTAKE TRANSPORTER"/>
    <property type="match status" value="1"/>
</dbReference>
<reference evidence="9" key="1">
    <citation type="submission" date="2016-11" db="EMBL/GenBank/DDBJ databases">
        <authorList>
            <person name="Varghese N."/>
            <person name="Submissions S."/>
        </authorList>
    </citation>
    <scope>NUCLEOTIDE SEQUENCE [LARGE SCALE GENOMIC DNA]</scope>
    <source>
        <strain evidence="9">DSM 17957</strain>
    </source>
</reference>
<feature type="transmembrane region" description="Helical" evidence="6">
    <location>
        <begin position="20"/>
        <end position="38"/>
    </location>
</feature>
<keyword evidence="2" id="KW-1003">Cell membrane</keyword>
<evidence type="ECO:0000259" key="7">
    <source>
        <dbReference type="Pfam" id="PF02687"/>
    </source>
</evidence>
<protein>
    <submittedName>
        <fullName evidence="8">Putative ABC transport system permease protein</fullName>
    </submittedName>
</protein>
<proteinExistence type="predicted"/>
<dbReference type="InterPro" id="IPR038766">
    <property type="entry name" value="Membrane_comp_ABC_pdt"/>
</dbReference>
<dbReference type="RefSeq" id="WP_110942468.1">
    <property type="nucleotide sequence ID" value="NZ_FQZV01000064.1"/>
</dbReference>
<dbReference type="AlphaFoldDB" id="A0A1M6P4L7"/>
<feature type="domain" description="ABC3 transporter permease C-terminal" evidence="7">
    <location>
        <begin position="658"/>
        <end position="772"/>
    </location>
</feature>
<feature type="transmembrane region" description="Helical" evidence="6">
    <location>
        <begin position="433"/>
        <end position="452"/>
    </location>
</feature>
<dbReference type="Pfam" id="PF02687">
    <property type="entry name" value="FtsX"/>
    <property type="match status" value="2"/>
</dbReference>
<sequence>MKKLDLRLLRMIKTTKGQFISITVIIAAALCIYMLFGMTNVNIRNTVDFYYDLTNINDIQVQLIRIPQGALKEINTIEGIKEVQGRISFDVPLSVQNKDEKVSVRIISLPSDGEKINKLYYMNGKDSAVDSDSVILLEQFAKARNIRPGDVIAPYINGREHKLNVSAIAASPEFIYLMENDQSLMPANEKFGVAYVNEAFAQSLYGYRGSYNEVLITLEKGSNIDDVVEVIEKKLDKYGVKRIIKLEDQLSNNVLTQKMDGIEQMAAAIPVMFLGVASIIISIMLSRIVNNDRMAIGVLKAMGYGNIGVLSHYIKYSLMIGMTGSIIGILGGLLLSRPFTNIFVLYFNIPVIRMEIYYSYMIKAILLTSMFCIASGLFGAKSVIRIMPADSLRPEAPKSGKRILLERMGFVWHRLSFSWKMVIRNIARTKRRFILLVFGLALTYAINTVPLYEGVAIPQMFNLQYGVYQKMDYAIDFTHPMSKSVMVDLKKLIDVEHMEAKIEYPFKLTNGWRERNVFIIGVPQDTSFYEFRDSSQRTVSLEPNRIFITKALSKTLNVQQGDTLKIKNFLPGKKDVEVEIGGVIEQYMGVNAYMEIETMERLLTEKNLITGVTLASQDQIKDKLKDVKNIASINSVADMKTAFLEFLDTMILATRLYLLFGGVLGFAIIYNSTIVGISERNMEFASLRILGFDKNDIFWMITRENALMALAAILVGIPMGMGIIKGFAESFSSEVITFPIILSAEIFITAAVATVFFVSIAQLAAYKKIHSLNFIDALKSRIS</sequence>
<keyword evidence="9" id="KW-1185">Reference proteome</keyword>
<evidence type="ECO:0000256" key="1">
    <source>
        <dbReference type="ARBA" id="ARBA00004651"/>
    </source>
</evidence>
<dbReference type="GO" id="GO:0005886">
    <property type="term" value="C:plasma membrane"/>
    <property type="evidence" value="ECO:0007669"/>
    <property type="project" value="UniProtKB-SubCell"/>
</dbReference>
<dbReference type="EMBL" id="FQZV01000064">
    <property type="protein sequence ID" value="SHK02907.1"/>
    <property type="molecule type" value="Genomic_DNA"/>
</dbReference>
<evidence type="ECO:0000256" key="2">
    <source>
        <dbReference type="ARBA" id="ARBA00022475"/>
    </source>
</evidence>
<gene>
    <name evidence="8" type="ORF">SAMN02745975_03486</name>
</gene>
<evidence type="ECO:0000313" key="9">
    <source>
        <dbReference type="Proteomes" id="UP000184536"/>
    </source>
</evidence>
<feature type="domain" description="ABC3 transporter permease C-terminal" evidence="7">
    <location>
        <begin position="268"/>
        <end position="385"/>
    </location>
</feature>
<feature type="transmembrane region" description="Helical" evidence="6">
    <location>
        <begin position="356"/>
        <end position="378"/>
    </location>
</feature>
<accession>A0A1M6P4L7</accession>
<dbReference type="OrthoDB" id="5137249at2"/>
<keyword evidence="5 6" id="KW-0472">Membrane</keyword>
<dbReference type="InterPro" id="IPR003838">
    <property type="entry name" value="ABC3_permease_C"/>
</dbReference>
<comment type="subcellular location">
    <subcellularLocation>
        <location evidence="1">Cell membrane</location>
        <topology evidence="1">Multi-pass membrane protein</topology>
    </subcellularLocation>
</comment>
<feature type="transmembrane region" description="Helical" evidence="6">
    <location>
        <begin position="736"/>
        <end position="761"/>
    </location>
</feature>
<keyword evidence="4 6" id="KW-1133">Transmembrane helix</keyword>
<feature type="transmembrane region" description="Helical" evidence="6">
    <location>
        <begin position="316"/>
        <end position="336"/>
    </location>
</feature>
<name>A0A1M6P4L7_9FIRM</name>
<evidence type="ECO:0000256" key="6">
    <source>
        <dbReference type="SAM" id="Phobius"/>
    </source>
</evidence>
<feature type="transmembrane region" description="Helical" evidence="6">
    <location>
        <begin position="265"/>
        <end position="285"/>
    </location>
</feature>
<evidence type="ECO:0000313" key="8">
    <source>
        <dbReference type="EMBL" id="SHK02907.1"/>
    </source>
</evidence>
<feature type="transmembrane region" description="Helical" evidence="6">
    <location>
        <begin position="656"/>
        <end position="678"/>
    </location>
</feature>
<evidence type="ECO:0000256" key="3">
    <source>
        <dbReference type="ARBA" id="ARBA00022692"/>
    </source>
</evidence>
<dbReference type="STRING" id="1121919.SAMN02745975_03486"/>
<feature type="transmembrane region" description="Helical" evidence="6">
    <location>
        <begin position="706"/>
        <end position="724"/>
    </location>
</feature>
<evidence type="ECO:0000256" key="5">
    <source>
        <dbReference type="ARBA" id="ARBA00023136"/>
    </source>
</evidence>
<evidence type="ECO:0000256" key="4">
    <source>
        <dbReference type="ARBA" id="ARBA00022989"/>
    </source>
</evidence>
<dbReference type="PANTHER" id="PTHR30287:SF1">
    <property type="entry name" value="INNER MEMBRANE PROTEIN"/>
    <property type="match status" value="1"/>
</dbReference>